<name>A0A2T0HMJ3_PSEFL</name>
<gene>
    <name evidence="1" type="ORF">C7A10_29275</name>
</gene>
<accession>A0A2T0HMJ3</accession>
<dbReference type="EMBL" id="PVUH01000031">
    <property type="protein sequence ID" value="PRW84324.1"/>
    <property type="molecule type" value="Genomic_DNA"/>
</dbReference>
<dbReference type="AlphaFoldDB" id="A0A2T0HMJ3"/>
<dbReference type="Proteomes" id="UP000239731">
    <property type="component" value="Unassembled WGS sequence"/>
</dbReference>
<comment type="caution">
    <text evidence="1">The sequence shown here is derived from an EMBL/GenBank/DDBJ whole genome shotgun (WGS) entry which is preliminary data.</text>
</comment>
<organism evidence="1 2">
    <name type="scientific">Pseudomonas fluorescens</name>
    <dbReference type="NCBI Taxonomy" id="294"/>
    <lineage>
        <taxon>Bacteria</taxon>
        <taxon>Pseudomonadati</taxon>
        <taxon>Pseudomonadota</taxon>
        <taxon>Gammaproteobacteria</taxon>
        <taxon>Pseudomonadales</taxon>
        <taxon>Pseudomonadaceae</taxon>
        <taxon>Pseudomonas</taxon>
    </lineage>
</organism>
<evidence type="ECO:0000313" key="2">
    <source>
        <dbReference type="Proteomes" id="UP000239731"/>
    </source>
</evidence>
<evidence type="ECO:0000313" key="1">
    <source>
        <dbReference type="EMBL" id="PRW84324.1"/>
    </source>
</evidence>
<reference evidence="1 2" key="1">
    <citation type="submission" date="2018-03" db="EMBL/GenBank/DDBJ databases">
        <title>Blue discolouration in mozzarella cheese caused by Pseudomonas fluorescens.</title>
        <authorList>
            <person name="Chiesa F."/>
            <person name="Dalmasso A."/>
            <person name="Lomonaco S."/>
        </authorList>
    </citation>
    <scope>NUCLEOTIDE SEQUENCE [LARGE SCALE GENOMIC DNA]</scope>
    <source>
        <strain evidence="1 2">11293</strain>
    </source>
</reference>
<sequence length="74" mass="7852">MCGEGACSRWAAQRPQKLAGAAHPSGSKLPRHNQLHLAFRTPSPGSSRHRAPSPCWPAGRCNRSSPAHPCSMPG</sequence>
<protein>
    <submittedName>
        <fullName evidence="1">Uncharacterized protein</fullName>
    </submittedName>
</protein>
<proteinExistence type="predicted"/>